<proteinExistence type="predicted"/>
<sequence length="271" mass="31851">MGFEEFMDCMKELHRLHASRVSDNDKAVDDAAVIIQRRVRGIKARIVARRERHEKEYENLKKKTEIHEEEVSQIVKLQALSRARKERIKVQQTRQFREAIQSQPLNQDSHKDGWWRGPAIKGRVRKAGDLCMIQEKLKCLFICVQDAFVWFDNDGNERITNVELERGFQKLGLHRCNMKKICCLVAADGVVDVLEFMRTFSWHDVQNVEKAVYEAKLQKKLIISRAMDRMAVLQQSSKEDAHKLQETFSREDHVKMFSDSIHVYKEEFHAP</sequence>
<evidence type="ECO:0000256" key="1">
    <source>
        <dbReference type="SAM" id="Coils"/>
    </source>
</evidence>
<evidence type="ECO:0008006" key="3">
    <source>
        <dbReference type="Google" id="ProtNLM"/>
    </source>
</evidence>
<dbReference type="PROSITE" id="PS50096">
    <property type="entry name" value="IQ"/>
    <property type="match status" value="1"/>
</dbReference>
<dbReference type="EMBL" id="HBEZ01036827">
    <property type="protein sequence ID" value="CAD8642542.1"/>
    <property type="molecule type" value="Transcribed_RNA"/>
</dbReference>
<protein>
    <recommendedName>
        <fullName evidence="3">EF-hand domain-containing protein</fullName>
    </recommendedName>
</protein>
<dbReference type="Gene3D" id="1.10.238.10">
    <property type="entry name" value="EF-hand"/>
    <property type="match status" value="1"/>
</dbReference>
<reference evidence="2" key="1">
    <citation type="submission" date="2021-01" db="EMBL/GenBank/DDBJ databases">
        <authorList>
            <person name="Corre E."/>
            <person name="Pelletier E."/>
            <person name="Niang G."/>
            <person name="Scheremetjew M."/>
            <person name="Finn R."/>
            <person name="Kale V."/>
            <person name="Holt S."/>
            <person name="Cochrane G."/>
            <person name="Meng A."/>
            <person name="Brown T."/>
            <person name="Cohen L."/>
        </authorList>
    </citation>
    <scope>NUCLEOTIDE SEQUENCE</scope>
    <source>
        <strain evidence="2">CCAP979/52</strain>
    </source>
</reference>
<evidence type="ECO:0000313" key="2">
    <source>
        <dbReference type="EMBL" id="CAD8642542.1"/>
    </source>
</evidence>
<dbReference type="SUPFAM" id="SSF47473">
    <property type="entry name" value="EF-hand"/>
    <property type="match status" value="1"/>
</dbReference>
<keyword evidence="1" id="KW-0175">Coiled coil</keyword>
<dbReference type="AlphaFoldDB" id="A0A7S0MIJ7"/>
<dbReference type="InterPro" id="IPR011992">
    <property type="entry name" value="EF-hand-dom_pair"/>
</dbReference>
<feature type="coiled-coil region" evidence="1">
    <location>
        <begin position="43"/>
        <end position="70"/>
    </location>
</feature>
<gene>
    <name evidence="2" type="ORF">CCUR1050_LOCUS20226</name>
</gene>
<name>A0A7S0MIJ7_9CRYP</name>
<organism evidence="2">
    <name type="scientific">Cryptomonas curvata</name>
    <dbReference type="NCBI Taxonomy" id="233186"/>
    <lineage>
        <taxon>Eukaryota</taxon>
        <taxon>Cryptophyceae</taxon>
        <taxon>Cryptomonadales</taxon>
        <taxon>Cryptomonadaceae</taxon>
        <taxon>Cryptomonas</taxon>
    </lineage>
</organism>
<accession>A0A7S0MIJ7</accession>